<dbReference type="InterPro" id="IPR006379">
    <property type="entry name" value="HAD-SF_hydro_IIB"/>
</dbReference>
<dbReference type="AlphaFoldDB" id="A0A3R6A0P2"/>
<proteinExistence type="predicted"/>
<dbReference type="OrthoDB" id="9781413at2"/>
<dbReference type="EMBL" id="QRVK01000013">
    <property type="protein sequence ID" value="RGS42944.1"/>
    <property type="molecule type" value="Genomic_DNA"/>
</dbReference>
<protein>
    <submittedName>
        <fullName evidence="1">HAD family phosphatase</fullName>
    </submittedName>
</protein>
<dbReference type="SUPFAM" id="SSF56784">
    <property type="entry name" value="HAD-like"/>
    <property type="match status" value="1"/>
</dbReference>
<dbReference type="PANTHER" id="PTHR10000">
    <property type="entry name" value="PHOSPHOSERINE PHOSPHATASE"/>
    <property type="match status" value="1"/>
</dbReference>
<dbReference type="SFLD" id="SFLDS00003">
    <property type="entry name" value="Haloacid_Dehalogenase"/>
    <property type="match status" value="1"/>
</dbReference>
<name>A0A3R6A0P2_9FIRM</name>
<dbReference type="CDD" id="cd07516">
    <property type="entry name" value="HAD_Pase"/>
    <property type="match status" value="1"/>
</dbReference>
<dbReference type="PRINTS" id="PR00119">
    <property type="entry name" value="CATATPASE"/>
</dbReference>
<dbReference type="NCBIfam" id="TIGR00099">
    <property type="entry name" value="Cof-subfamily"/>
    <property type="match status" value="1"/>
</dbReference>
<accession>A0A3R6A0P2</accession>
<dbReference type="Pfam" id="PF08282">
    <property type="entry name" value="Hydrolase_3"/>
    <property type="match status" value="1"/>
</dbReference>
<dbReference type="SFLD" id="SFLDG01144">
    <property type="entry name" value="C2.B.4:_PGP_Like"/>
    <property type="match status" value="1"/>
</dbReference>
<dbReference type="GO" id="GO:0005829">
    <property type="term" value="C:cytosol"/>
    <property type="evidence" value="ECO:0007669"/>
    <property type="project" value="TreeGrafter"/>
</dbReference>
<dbReference type="Gene3D" id="3.30.1240.10">
    <property type="match status" value="1"/>
</dbReference>
<reference evidence="1 2" key="1">
    <citation type="submission" date="2018-08" db="EMBL/GenBank/DDBJ databases">
        <title>A genome reference for cultivated species of the human gut microbiota.</title>
        <authorList>
            <person name="Zou Y."/>
            <person name="Xue W."/>
            <person name="Luo G."/>
        </authorList>
    </citation>
    <scope>NUCLEOTIDE SEQUENCE [LARGE SCALE GENOMIC DNA]</scope>
    <source>
        <strain evidence="1 2">AF22-21</strain>
    </source>
</reference>
<dbReference type="NCBIfam" id="TIGR01484">
    <property type="entry name" value="HAD-SF-IIB"/>
    <property type="match status" value="1"/>
</dbReference>
<comment type="caution">
    <text evidence="1">The sequence shown here is derived from an EMBL/GenBank/DDBJ whole genome shotgun (WGS) entry which is preliminary data.</text>
</comment>
<dbReference type="InterPro" id="IPR000150">
    <property type="entry name" value="Cof"/>
</dbReference>
<dbReference type="SFLD" id="SFLDG01140">
    <property type="entry name" value="C2.B:_Phosphomannomutase_and_P"/>
    <property type="match status" value="1"/>
</dbReference>
<organism evidence="1 2">
    <name type="scientific">Coprococcus eutactus</name>
    <dbReference type="NCBI Taxonomy" id="33043"/>
    <lineage>
        <taxon>Bacteria</taxon>
        <taxon>Bacillati</taxon>
        <taxon>Bacillota</taxon>
        <taxon>Clostridia</taxon>
        <taxon>Lachnospirales</taxon>
        <taxon>Lachnospiraceae</taxon>
        <taxon>Coprococcus</taxon>
    </lineage>
</organism>
<evidence type="ECO:0000313" key="2">
    <source>
        <dbReference type="Proteomes" id="UP000283295"/>
    </source>
</evidence>
<dbReference type="Gene3D" id="3.40.50.1000">
    <property type="entry name" value="HAD superfamily/HAD-like"/>
    <property type="match status" value="1"/>
</dbReference>
<evidence type="ECO:0000313" key="1">
    <source>
        <dbReference type="EMBL" id="RGS42944.1"/>
    </source>
</evidence>
<dbReference type="GO" id="GO:0000287">
    <property type="term" value="F:magnesium ion binding"/>
    <property type="evidence" value="ECO:0007669"/>
    <property type="project" value="TreeGrafter"/>
</dbReference>
<gene>
    <name evidence="1" type="ORF">DWX94_06820</name>
</gene>
<sequence length="277" mass="30973">MEEDMRKKLLALDIDGTLTNTQKDITPETLKKIIEVQEKGHVVAIASGRPLPGIRKIADIIQLDRFGGYVLAFNGGRIVNYKTGEVVYQAALDNEIVRDIYDYCLKAGCGMVTYDGDRVITGTDIDGYMTFEASINHMELMRIDDFKEYIDFPLNKCLLTAEPDKAEKIEEELVSRFGDKVTIFRSEPYFVEIMPQNVHKATSLEKLLGVLNMDVRDLIACGDGYNDLTMIEYAGVGVAMANAQDIVKKHADYITLSNDEDGLVPVVDKFILGVENI</sequence>
<dbReference type="GO" id="GO:0016791">
    <property type="term" value="F:phosphatase activity"/>
    <property type="evidence" value="ECO:0007669"/>
    <property type="project" value="TreeGrafter"/>
</dbReference>
<dbReference type="Proteomes" id="UP000283295">
    <property type="component" value="Unassembled WGS sequence"/>
</dbReference>
<dbReference type="InterPro" id="IPR036412">
    <property type="entry name" value="HAD-like_sf"/>
</dbReference>
<dbReference type="PANTHER" id="PTHR10000:SF8">
    <property type="entry name" value="HAD SUPERFAMILY HYDROLASE-LIKE, TYPE 3"/>
    <property type="match status" value="1"/>
</dbReference>
<dbReference type="PROSITE" id="PS01229">
    <property type="entry name" value="COF_2"/>
    <property type="match status" value="1"/>
</dbReference>
<dbReference type="InterPro" id="IPR023214">
    <property type="entry name" value="HAD_sf"/>
</dbReference>